<evidence type="ECO:0000259" key="9">
    <source>
        <dbReference type="PROSITE" id="PS50885"/>
    </source>
</evidence>
<dbReference type="PROSITE" id="PS50887">
    <property type="entry name" value="GGDEF"/>
    <property type="match status" value="1"/>
</dbReference>
<dbReference type="EC" id="2.7.7.65" evidence="2"/>
<dbReference type="NCBIfam" id="TIGR00254">
    <property type="entry name" value="GGDEF"/>
    <property type="match status" value="1"/>
</dbReference>
<dbReference type="InterPro" id="IPR000160">
    <property type="entry name" value="GGDEF_dom"/>
</dbReference>
<evidence type="ECO:0000313" key="11">
    <source>
        <dbReference type="EMBL" id="NYH74285.1"/>
    </source>
</evidence>
<dbReference type="GO" id="GO:0052621">
    <property type="term" value="F:diguanylate cyclase activity"/>
    <property type="evidence" value="ECO:0007669"/>
    <property type="project" value="UniProtKB-EC"/>
</dbReference>
<dbReference type="Pfam" id="PF00672">
    <property type="entry name" value="HAMP"/>
    <property type="match status" value="1"/>
</dbReference>
<dbReference type="Gene3D" id="3.30.70.270">
    <property type="match status" value="1"/>
</dbReference>
<dbReference type="InterPro" id="IPR043128">
    <property type="entry name" value="Rev_trsase/Diguanyl_cyclase"/>
</dbReference>
<evidence type="ECO:0000256" key="4">
    <source>
        <dbReference type="ARBA" id="ARBA00022692"/>
    </source>
</evidence>
<comment type="caution">
    <text evidence="11">The sequence shown here is derived from an EMBL/GenBank/DDBJ whole genome shotgun (WGS) entry which is preliminary data.</text>
</comment>
<dbReference type="Pfam" id="PF02743">
    <property type="entry name" value="dCache_1"/>
    <property type="match status" value="1"/>
</dbReference>
<dbReference type="Proteomes" id="UP000578688">
    <property type="component" value="Unassembled WGS sequence"/>
</dbReference>
<name>A0A7Z0BPS8_9GAMM</name>
<comment type="subcellular location">
    <subcellularLocation>
        <location evidence="1">Cell membrane</location>
        <topology evidence="1">Multi-pass membrane protein</topology>
    </subcellularLocation>
</comment>
<comment type="catalytic activity">
    <reaction evidence="7">
        <text>2 GTP = 3',3'-c-di-GMP + 2 diphosphate</text>
        <dbReference type="Rhea" id="RHEA:24898"/>
        <dbReference type="ChEBI" id="CHEBI:33019"/>
        <dbReference type="ChEBI" id="CHEBI:37565"/>
        <dbReference type="ChEBI" id="CHEBI:58805"/>
        <dbReference type="EC" id="2.7.7.65"/>
    </reaction>
</comment>
<feature type="domain" description="GGDEF" evidence="10">
    <location>
        <begin position="407"/>
        <end position="542"/>
    </location>
</feature>
<keyword evidence="6 8" id="KW-0472">Membrane</keyword>
<proteinExistence type="predicted"/>
<keyword evidence="12" id="KW-1185">Reference proteome</keyword>
<dbReference type="SUPFAM" id="SSF158472">
    <property type="entry name" value="HAMP domain-like"/>
    <property type="match status" value="1"/>
</dbReference>
<dbReference type="GO" id="GO:0005886">
    <property type="term" value="C:plasma membrane"/>
    <property type="evidence" value="ECO:0007669"/>
    <property type="project" value="UniProtKB-SubCell"/>
</dbReference>
<dbReference type="CDD" id="cd01949">
    <property type="entry name" value="GGDEF"/>
    <property type="match status" value="1"/>
</dbReference>
<dbReference type="CDD" id="cd12914">
    <property type="entry name" value="PDC1_DGC_like"/>
    <property type="match status" value="1"/>
</dbReference>
<keyword evidence="5 8" id="KW-1133">Transmembrane helix</keyword>
<dbReference type="EMBL" id="JACBYV010000001">
    <property type="protein sequence ID" value="NYH74285.1"/>
    <property type="molecule type" value="Genomic_DNA"/>
</dbReference>
<gene>
    <name evidence="11" type="ORF">FHR27_002895</name>
</gene>
<dbReference type="Gene3D" id="3.30.450.20">
    <property type="entry name" value="PAS domain"/>
    <property type="match status" value="1"/>
</dbReference>
<feature type="domain" description="HAMP" evidence="9">
    <location>
        <begin position="316"/>
        <end position="368"/>
    </location>
</feature>
<evidence type="ECO:0000256" key="8">
    <source>
        <dbReference type="SAM" id="Phobius"/>
    </source>
</evidence>
<dbReference type="RefSeq" id="WP_179538906.1">
    <property type="nucleotide sequence ID" value="NZ_JACBYV010000001.1"/>
</dbReference>
<evidence type="ECO:0000256" key="7">
    <source>
        <dbReference type="ARBA" id="ARBA00034247"/>
    </source>
</evidence>
<organism evidence="11 12">
    <name type="scientific">Phytopseudomonas flavescens</name>
    <dbReference type="NCBI Taxonomy" id="29435"/>
    <lineage>
        <taxon>Bacteria</taxon>
        <taxon>Pseudomonadati</taxon>
        <taxon>Pseudomonadota</taxon>
        <taxon>Gammaproteobacteria</taxon>
        <taxon>Pseudomonadales</taxon>
        <taxon>Pseudomonadaceae</taxon>
        <taxon>Phytopseudomonas</taxon>
    </lineage>
</organism>
<dbReference type="SMART" id="SM00304">
    <property type="entry name" value="HAMP"/>
    <property type="match status" value="1"/>
</dbReference>
<feature type="transmembrane region" description="Helical" evidence="8">
    <location>
        <begin position="296"/>
        <end position="318"/>
    </location>
</feature>
<dbReference type="InterPro" id="IPR003660">
    <property type="entry name" value="HAMP_dom"/>
</dbReference>
<dbReference type="PANTHER" id="PTHR45138:SF9">
    <property type="entry name" value="DIGUANYLATE CYCLASE DGCM-RELATED"/>
    <property type="match status" value="1"/>
</dbReference>
<dbReference type="CDD" id="cd06225">
    <property type="entry name" value="HAMP"/>
    <property type="match status" value="1"/>
</dbReference>
<evidence type="ECO:0000259" key="10">
    <source>
        <dbReference type="PROSITE" id="PS50887"/>
    </source>
</evidence>
<dbReference type="PROSITE" id="PS50885">
    <property type="entry name" value="HAMP"/>
    <property type="match status" value="1"/>
</dbReference>
<dbReference type="Pfam" id="PF00990">
    <property type="entry name" value="GGDEF"/>
    <property type="match status" value="1"/>
</dbReference>
<keyword evidence="4 8" id="KW-0812">Transmembrane</keyword>
<dbReference type="SMART" id="SM00267">
    <property type="entry name" value="GGDEF"/>
    <property type="match status" value="1"/>
</dbReference>
<evidence type="ECO:0000256" key="5">
    <source>
        <dbReference type="ARBA" id="ARBA00022989"/>
    </source>
</evidence>
<dbReference type="InterPro" id="IPR029787">
    <property type="entry name" value="Nucleotide_cyclase"/>
</dbReference>
<dbReference type="AlphaFoldDB" id="A0A7Z0BPS8"/>
<evidence type="ECO:0000313" key="12">
    <source>
        <dbReference type="Proteomes" id="UP000578688"/>
    </source>
</evidence>
<dbReference type="InterPro" id="IPR033479">
    <property type="entry name" value="dCache_1"/>
</dbReference>
<dbReference type="PANTHER" id="PTHR45138">
    <property type="entry name" value="REGULATORY COMPONENTS OF SENSORY TRANSDUCTION SYSTEM"/>
    <property type="match status" value="1"/>
</dbReference>
<dbReference type="Gene3D" id="6.10.340.10">
    <property type="match status" value="1"/>
</dbReference>
<reference evidence="11 12" key="1">
    <citation type="submission" date="2020-07" db="EMBL/GenBank/DDBJ databases">
        <title>Genomic analyses of the natural microbiome of Caenorhabditis elegans.</title>
        <authorList>
            <person name="Samuel B."/>
        </authorList>
    </citation>
    <scope>NUCLEOTIDE SEQUENCE [LARGE SCALE GENOMIC DNA]</scope>
    <source>
        <strain evidence="11 12">BIGb0408</strain>
    </source>
</reference>
<dbReference type="InterPro" id="IPR050469">
    <property type="entry name" value="Diguanylate_Cyclase"/>
</dbReference>
<protein>
    <recommendedName>
        <fullName evidence="2">diguanylate cyclase</fullName>
        <ecNumber evidence="2">2.7.7.65</ecNumber>
    </recommendedName>
</protein>
<accession>A0A7Z0BPS8</accession>
<evidence type="ECO:0000256" key="2">
    <source>
        <dbReference type="ARBA" id="ARBA00012528"/>
    </source>
</evidence>
<dbReference type="SUPFAM" id="SSF55073">
    <property type="entry name" value="Nucleotide cyclase"/>
    <property type="match status" value="1"/>
</dbReference>
<evidence type="ECO:0000256" key="1">
    <source>
        <dbReference type="ARBA" id="ARBA00004651"/>
    </source>
</evidence>
<evidence type="ECO:0000256" key="6">
    <source>
        <dbReference type="ARBA" id="ARBA00023136"/>
    </source>
</evidence>
<keyword evidence="3" id="KW-1003">Cell membrane</keyword>
<dbReference type="GO" id="GO:0007165">
    <property type="term" value="P:signal transduction"/>
    <property type="evidence" value="ECO:0007669"/>
    <property type="project" value="InterPro"/>
</dbReference>
<sequence>MFRAQSLRSRLALSIALLVSLLSWLLGSLISQDSAQRIREDVGRDLAEVSHMMIDRLDRDMQSRASMLQVIGSLRVLRQPADIDDVRRLLDHLQGEFPSIAWIGFTDTRGTVLASSNRVLEGASIAQRPVFLEGSKGLFIGDVHEAVLLAKLLPNPTGEAMKFVDISLPVHAADGSLVGVLASHLSWSWADEVRQAILKPIEERRQIEFFVVGRDRTLLLAPTEMIGQRLHLPAMQDLPGNTTHWAVQQWPDGKQYLTGLALSQGYLDYQGLGWTVVARQSLAQADAPVQAIHTSIVLWGGVLAVLFAACGWLLATYVTRPLRSIAKAADRLANGEIIVIPEVDSPREVAQLSHSIRHLVESLTHQHAELGALDNRAHHDPLTGLPNRAALARYLPRAEQRSQGTPCGLAVLYLDLDGFKPVNDRHGHAVGDRVLRESASRMRGCLRAGDLVVRLGGDEFLMILQVPLDEAAGQARQVAERAIQTLGAVIEWEGRELQIGCSIGGALWPQDHASLEQVVELADQALYRAKQSGRGRAVFHGEPQIDNSPV</sequence>
<evidence type="ECO:0000256" key="3">
    <source>
        <dbReference type="ARBA" id="ARBA00022475"/>
    </source>
</evidence>